<comment type="subcellular location">
    <subcellularLocation>
        <location evidence="1">Membrane</location>
        <topology evidence="1">Multi-pass membrane protein</topology>
    </subcellularLocation>
</comment>
<feature type="transmembrane region" description="Helical" evidence="5">
    <location>
        <begin position="387"/>
        <end position="404"/>
    </location>
</feature>
<keyword evidence="7" id="KW-1185">Reference proteome</keyword>
<dbReference type="PANTHER" id="PTHR11814">
    <property type="entry name" value="SULFATE TRANSPORTER"/>
    <property type="match status" value="1"/>
</dbReference>
<feature type="domain" description="SLC26A/SulP transporter" evidence="6">
    <location>
        <begin position="63"/>
        <end position="451"/>
    </location>
</feature>
<dbReference type="WBParaSite" id="MBELARI_LOCUS3078">
    <property type="protein sequence ID" value="MBELARI_LOCUS3078"/>
    <property type="gene ID" value="MBELARI_LOCUS3078"/>
</dbReference>
<feature type="transmembrane region" description="Helical" evidence="5">
    <location>
        <begin position="448"/>
        <end position="477"/>
    </location>
</feature>
<reference evidence="8" key="1">
    <citation type="submission" date="2024-02" db="UniProtKB">
        <authorList>
            <consortium name="WormBaseParasite"/>
        </authorList>
    </citation>
    <scope>IDENTIFICATION</scope>
</reference>
<evidence type="ECO:0000256" key="3">
    <source>
        <dbReference type="ARBA" id="ARBA00022989"/>
    </source>
</evidence>
<feature type="transmembrane region" description="Helical" evidence="5">
    <location>
        <begin position="350"/>
        <end position="367"/>
    </location>
</feature>
<feature type="transmembrane region" description="Helical" evidence="5">
    <location>
        <begin position="315"/>
        <end position="338"/>
    </location>
</feature>
<dbReference type="Proteomes" id="UP000887575">
    <property type="component" value="Unassembled WGS sequence"/>
</dbReference>
<feature type="transmembrane region" description="Helical" evidence="5">
    <location>
        <begin position="266"/>
        <end position="283"/>
    </location>
</feature>
<feature type="transmembrane region" description="Helical" evidence="5">
    <location>
        <begin position="104"/>
        <end position="130"/>
    </location>
</feature>
<dbReference type="InterPro" id="IPR011547">
    <property type="entry name" value="SLC26A/SulP_dom"/>
</dbReference>
<keyword evidence="2 5" id="KW-0812">Transmembrane</keyword>
<dbReference type="InterPro" id="IPR001902">
    <property type="entry name" value="SLC26A/SulP_fam"/>
</dbReference>
<dbReference type="Pfam" id="PF00916">
    <property type="entry name" value="Sulfate_transp"/>
    <property type="match status" value="1"/>
</dbReference>
<dbReference type="NCBIfam" id="TIGR00815">
    <property type="entry name" value="sulP"/>
    <property type="match status" value="1"/>
</dbReference>
<evidence type="ECO:0000259" key="6">
    <source>
        <dbReference type="Pfam" id="PF00916"/>
    </source>
</evidence>
<proteinExistence type="predicted"/>
<feature type="transmembrane region" description="Helical" evidence="5">
    <location>
        <begin position="63"/>
        <end position="84"/>
    </location>
</feature>
<keyword evidence="3 5" id="KW-1133">Transmembrane helix</keyword>
<sequence length="539" mass="60095">MNQADFDRENGFRIDEEIPLWRQGFEFSKQYTRSFCSKRGLLKTARRRVPVLSWIPKYKVRNLMADIIAGVTVGIYNVPQGMAYSVLASLPPVYGLYASFFPPLIYAILGTGFHTSIGVFSITCMMIGHARTSLLPDGSTEYKGIENLHPVDIVAALSFTTGIIQLIMWLFRLEFLTAYMSDAVVNGFMFGAAIHSARSQLPALLGIKVPNRDSEFFMIIYQLIDICKEFDHVNWKVLLISLTSITFLLGSRFLSDRYWPFKKIPFPSELILLVSVTIFSHFLKIHEKWKVNIINDIPTGFPPFHFPNLKLFPHLLSYGLSIAVVAFAITVSMGKMFAKKHGYTINPNQELLALGTVSVFSSMFNVFPTSCSLSRTLVNEASGAKSQISGVISASITLVVILVVGPLLEDLPMCVLSSIVIVALRSLMMKVTEVGPLYKISKIDAAIWVITAICVLGYDIVEGLVAGVVLAVLSVIARTQWPPMNEMGRLPCGDFRVANRFSAAIPPIVPVIRFDAPLIFTNVERFKRAIRHEIHTLSR</sequence>
<dbReference type="GO" id="GO:0055085">
    <property type="term" value="P:transmembrane transport"/>
    <property type="evidence" value="ECO:0007669"/>
    <property type="project" value="InterPro"/>
</dbReference>
<dbReference type="AlphaFoldDB" id="A0AAF3F8Z8"/>
<feature type="transmembrane region" description="Helical" evidence="5">
    <location>
        <begin position="235"/>
        <end position="254"/>
    </location>
</feature>
<evidence type="ECO:0000256" key="1">
    <source>
        <dbReference type="ARBA" id="ARBA00004141"/>
    </source>
</evidence>
<evidence type="ECO:0000256" key="5">
    <source>
        <dbReference type="SAM" id="Phobius"/>
    </source>
</evidence>
<keyword evidence="4 5" id="KW-0472">Membrane</keyword>
<accession>A0AAF3F8Z8</accession>
<evidence type="ECO:0000313" key="8">
    <source>
        <dbReference type="WBParaSite" id="MBELARI_LOCUS3078"/>
    </source>
</evidence>
<protein>
    <recommendedName>
        <fullName evidence="6">SLC26A/SulP transporter domain-containing protein</fullName>
    </recommendedName>
</protein>
<dbReference type="GO" id="GO:0016020">
    <property type="term" value="C:membrane"/>
    <property type="evidence" value="ECO:0007669"/>
    <property type="project" value="UniProtKB-SubCell"/>
</dbReference>
<evidence type="ECO:0000256" key="4">
    <source>
        <dbReference type="ARBA" id="ARBA00023136"/>
    </source>
</evidence>
<name>A0AAF3F8Z8_9BILA</name>
<organism evidence="7 8">
    <name type="scientific">Mesorhabditis belari</name>
    <dbReference type="NCBI Taxonomy" id="2138241"/>
    <lineage>
        <taxon>Eukaryota</taxon>
        <taxon>Metazoa</taxon>
        <taxon>Ecdysozoa</taxon>
        <taxon>Nematoda</taxon>
        <taxon>Chromadorea</taxon>
        <taxon>Rhabditida</taxon>
        <taxon>Rhabditina</taxon>
        <taxon>Rhabditomorpha</taxon>
        <taxon>Rhabditoidea</taxon>
        <taxon>Rhabditidae</taxon>
        <taxon>Mesorhabditinae</taxon>
        <taxon>Mesorhabditis</taxon>
    </lineage>
</organism>
<evidence type="ECO:0000313" key="7">
    <source>
        <dbReference type="Proteomes" id="UP000887575"/>
    </source>
</evidence>
<evidence type="ECO:0000256" key="2">
    <source>
        <dbReference type="ARBA" id="ARBA00022692"/>
    </source>
</evidence>